<dbReference type="InterPro" id="IPR011059">
    <property type="entry name" value="Metal-dep_hydrolase_composite"/>
</dbReference>
<dbReference type="PANTHER" id="PTHR43135:SF3">
    <property type="entry name" value="ALPHA-D-RIBOSE 1-METHYLPHOSPHONATE 5-TRIPHOSPHATE DIPHOSPHATASE"/>
    <property type="match status" value="1"/>
</dbReference>
<gene>
    <name evidence="3" type="ORF">KAF25_009124</name>
</gene>
<dbReference type="Gene3D" id="2.30.40.10">
    <property type="entry name" value="Urease, subunit C, domain 1"/>
    <property type="match status" value="1"/>
</dbReference>
<evidence type="ECO:0000256" key="1">
    <source>
        <dbReference type="SAM" id="MobiDB-lite"/>
    </source>
</evidence>
<dbReference type="EMBL" id="JAGPUO010000027">
    <property type="protein sequence ID" value="KAG5655625.1"/>
    <property type="molecule type" value="Genomic_DNA"/>
</dbReference>
<dbReference type="InterPro" id="IPR032466">
    <property type="entry name" value="Metal_Hydrolase"/>
</dbReference>
<dbReference type="Pfam" id="PF01979">
    <property type="entry name" value="Amidohydro_1"/>
    <property type="match status" value="1"/>
</dbReference>
<dbReference type="InterPro" id="IPR051781">
    <property type="entry name" value="Metallo-dep_Hydrolase"/>
</dbReference>
<dbReference type="SUPFAM" id="SSF51556">
    <property type="entry name" value="Metallo-dependent hydrolases"/>
    <property type="match status" value="1"/>
</dbReference>
<dbReference type="SUPFAM" id="SSF51338">
    <property type="entry name" value="Composite domain of metallo-dependent hydrolases"/>
    <property type="match status" value="1"/>
</dbReference>
<dbReference type="InterPro" id="IPR057744">
    <property type="entry name" value="OTAase-like"/>
</dbReference>
<name>A0A9P7GUI7_9HYPO</name>
<dbReference type="InterPro" id="IPR006680">
    <property type="entry name" value="Amidohydro-rel"/>
</dbReference>
<evidence type="ECO:0000313" key="3">
    <source>
        <dbReference type="EMBL" id="KAG5655625.1"/>
    </source>
</evidence>
<evidence type="ECO:0000259" key="2">
    <source>
        <dbReference type="Pfam" id="PF01979"/>
    </source>
</evidence>
<dbReference type="PANTHER" id="PTHR43135">
    <property type="entry name" value="ALPHA-D-RIBOSE 1-METHYLPHOSPHONATE 5-TRIPHOSPHATE DIPHOSPHATASE"/>
    <property type="match status" value="1"/>
</dbReference>
<dbReference type="Gene3D" id="3.20.20.140">
    <property type="entry name" value="Metal-dependent hydrolases"/>
    <property type="match status" value="1"/>
</dbReference>
<dbReference type="CDD" id="cd01299">
    <property type="entry name" value="Met_dep_hydrolase_A"/>
    <property type="match status" value="1"/>
</dbReference>
<dbReference type="Proteomes" id="UP000782241">
    <property type="component" value="Unassembled WGS sequence"/>
</dbReference>
<proteinExistence type="predicted"/>
<dbReference type="AlphaFoldDB" id="A0A9P7GUI7"/>
<reference evidence="3" key="1">
    <citation type="submission" date="2021-04" db="EMBL/GenBank/DDBJ databases">
        <title>Draft genome of Fusarium avenaceum strain F156N33, isolated from an atmospheric sample in Virginia.</title>
        <authorList>
            <person name="Yang S."/>
            <person name="Vinatzer B.A."/>
            <person name="Coleman J."/>
        </authorList>
    </citation>
    <scope>NUCLEOTIDE SEQUENCE</scope>
    <source>
        <strain evidence="3">F156N33</strain>
    </source>
</reference>
<protein>
    <recommendedName>
        <fullName evidence="2">Amidohydrolase-related domain-containing protein</fullName>
    </recommendedName>
</protein>
<dbReference type="GO" id="GO:0016810">
    <property type="term" value="F:hydrolase activity, acting on carbon-nitrogen (but not peptide) bonds"/>
    <property type="evidence" value="ECO:0007669"/>
    <property type="project" value="InterPro"/>
</dbReference>
<feature type="compositionally biased region" description="Polar residues" evidence="1">
    <location>
        <begin position="75"/>
        <end position="96"/>
    </location>
</feature>
<accession>A0A9P7GUI7</accession>
<evidence type="ECO:0000313" key="4">
    <source>
        <dbReference type="Proteomes" id="UP000782241"/>
    </source>
</evidence>
<comment type="caution">
    <text evidence="3">The sequence shown here is derived from an EMBL/GenBank/DDBJ whole genome shotgun (WGS) entry which is preliminary data.</text>
</comment>
<feature type="region of interest" description="Disordered" evidence="1">
    <location>
        <begin position="65"/>
        <end position="96"/>
    </location>
</feature>
<feature type="domain" description="Amidohydrolase-related" evidence="2">
    <location>
        <begin position="152"/>
        <end position="515"/>
    </location>
</feature>
<keyword evidence="4" id="KW-1185">Reference proteome</keyword>
<organism evidence="3 4">
    <name type="scientific">Fusarium avenaceum</name>
    <dbReference type="NCBI Taxonomy" id="40199"/>
    <lineage>
        <taxon>Eukaryota</taxon>
        <taxon>Fungi</taxon>
        <taxon>Dikarya</taxon>
        <taxon>Ascomycota</taxon>
        <taxon>Pezizomycotina</taxon>
        <taxon>Sordariomycetes</taxon>
        <taxon>Hypocreomycetidae</taxon>
        <taxon>Hypocreales</taxon>
        <taxon>Nectriaceae</taxon>
        <taxon>Fusarium</taxon>
        <taxon>Fusarium tricinctum species complex</taxon>
    </lineage>
</organism>
<sequence>MTFRRIARVANDTGHRNSIKGLNTDEHYPQYQSRASSTPDSYDYDMVPPSSSWIGHDSHWVNTAIKSGSDAPSAPVSNSSDVSASMTALSPTDDPSSRTETCIFAKLAIPGRGEPVANAVIGISSNGTITFFGSQKDIPNRFASIRRVDVGYVLPGLWDCHAHFSGLFVADFPEIVGTHPATSGALAARSMYETLMAGFTSVRDVGSFALELAPAVDMGWLMGPNIFGAGAAIGITGGSCDACTLPADWVYSRAGTGSRGDLPFPGVAHLVIADGVEQCRLAVRQQIRRGATCIKIVASDGVLSRSDDVHCLQYSDAELGVMMEEAHLQGRSVAVHAHGKAAIMAAIRAGATTIEHGSYLDDDAARYMAAEGVVLVPTRTVIEANLTDLDSLTPETRRKMVHIADRHKEAYATAIRHNVKIALGTDIVGVDPQSASRHGRNGHEVVFAVEAGLTPLQAIEAGTINGAETLGKQMPNKGLIKVGWDADLIALDENPLEDIRLFADPDNIINVWKGGLHVKSREGQLLWPISAPKKMFC</sequence>